<evidence type="ECO:0000313" key="7">
    <source>
        <dbReference type="EMBL" id="OWY34345.1"/>
    </source>
</evidence>
<sequence>MPNITNDDVDVVIVGLGWAGSLMAIELAQAGLKVRALERGPDRPPEDFAYPKPADQYGYATRNKVFATPRDAALTVRYNTAQQALPTRKWGAFAPGTGVGGSGLHWTAVLIRATPTDLKLKTYADQAYKHSSLDPEMRIKDFPFTWNEIEPHYDFFDKVCGLSGNTGNLRGQIQPGGDPFEGPRSNPYPLPALHDTYNNTLFADVARKLGYHPFPNPSANVSQAWTNPYGAQIAPCNYCGFCSKYPCLNYSKASPQTTILDVVKRLPNFDYKVNANVIRVDLHADKKTARGVTYIDENMKEVFQPAKIVILSSFQFANVRLMLLSGIGKPYDPITETGVIGRNYAFLSNGGATLFFKDKHFNSFATAGATGEMFNDISPGNFDDGIKLGFIGGAKIHSSQASGAPIGTALPPGTPSWGRGWKEGMIDWYDHSMKISITTTCMSYRGHFLDLDPNYKDPWGQPLLRMTFDWRQNELKLQRYLRDIVLKISKELNPDHMSESFLALDSHWDITKYVSTHNVGGAIMGDSPRDSALNKYLQSWDVHNVFVPGGNAFPQNFQANPTATIGAITLMAAHAIKTQYLKNPGPLVQA</sequence>
<dbReference type="GeneID" id="90167105"/>
<feature type="domain" description="Glucose-methanol-choline oxidoreductase C-terminal" evidence="6">
    <location>
        <begin position="453"/>
        <end position="568"/>
    </location>
</feature>
<evidence type="ECO:0000259" key="5">
    <source>
        <dbReference type="Pfam" id="PF00732"/>
    </source>
</evidence>
<comment type="caution">
    <text evidence="7">The sequence shown here is derived from an EMBL/GenBank/DDBJ whole genome shotgun (WGS) entry which is preliminary data.</text>
</comment>
<dbReference type="RefSeq" id="WP_088755552.1">
    <property type="nucleotide sequence ID" value="NZ_NJGV01000010.1"/>
</dbReference>
<reference evidence="7 8" key="1">
    <citation type="journal article" date="2010" name="Int. J. Syst. Evol. Microbiol.">
        <title>Reclassification of Herbaspirillum putei as a later heterotypic synonym of Herbaspirillum huttiense, with the description of H. huttiense subsp. huttiense subsp. nov. and H. huttiense subsp. putei subsp. nov., comb. nov., and description of Herbaspirillum aquaticum sp. nov.</title>
        <authorList>
            <person name="Dobritsa A.P."/>
            <person name="Reddy M.C."/>
            <person name="Samadpour M."/>
        </authorList>
    </citation>
    <scope>NUCLEOTIDE SEQUENCE [LARGE SCALE GENOMIC DNA]</scope>
    <source>
        <strain evidence="7 8">IEH 4430</strain>
    </source>
</reference>
<dbReference type="InterPro" id="IPR036188">
    <property type="entry name" value="FAD/NAD-bd_sf"/>
</dbReference>
<dbReference type="InterPro" id="IPR000172">
    <property type="entry name" value="GMC_OxRdtase_N"/>
</dbReference>
<proteinExistence type="inferred from homology"/>
<dbReference type="Pfam" id="PF05199">
    <property type="entry name" value="GMC_oxred_C"/>
    <property type="match status" value="1"/>
</dbReference>
<dbReference type="EMBL" id="NJGV01000010">
    <property type="protein sequence ID" value="OWY34345.1"/>
    <property type="molecule type" value="Genomic_DNA"/>
</dbReference>
<keyword evidence="3" id="KW-0274">FAD</keyword>
<dbReference type="GO" id="GO:0050660">
    <property type="term" value="F:flavin adenine dinucleotide binding"/>
    <property type="evidence" value="ECO:0007669"/>
    <property type="project" value="InterPro"/>
</dbReference>
<dbReference type="GO" id="GO:0016614">
    <property type="term" value="F:oxidoreductase activity, acting on CH-OH group of donors"/>
    <property type="evidence" value="ECO:0007669"/>
    <property type="project" value="InterPro"/>
</dbReference>
<keyword evidence="4" id="KW-0560">Oxidoreductase</keyword>
<dbReference type="PANTHER" id="PTHR46056:SF12">
    <property type="entry name" value="LONG-CHAIN-ALCOHOL OXIDASE"/>
    <property type="match status" value="1"/>
</dbReference>
<evidence type="ECO:0000313" key="8">
    <source>
        <dbReference type="Proteomes" id="UP000214747"/>
    </source>
</evidence>
<dbReference type="Pfam" id="PF00732">
    <property type="entry name" value="GMC_oxred_N"/>
    <property type="match status" value="1"/>
</dbReference>
<evidence type="ECO:0000256" key="1">
    <source>
        <dbReference type="ARBA" id="ARBA00010790"/>
    </source>
</evidence>
<dbReference type="Gene3D" id="3.50.50.60">
    <property type="entry name" value="FAD/NAD(P)-binding domain"/>
    <property type="match status" value="2"/>
</dbReference>
<evidence type="ECO:0000259" key="6">
    <source>
        <dbReference type="Pfam" id="PF05199"/>
    </source>
</evidence>
<accession>A0A225ST25</accession>
<keyword evidence="2" id="KW-0285">Flavoprotein</keyword>
<dbReference type="InterPro" id="IPR007867">
    <property type="entry name" value="GMC_OxRtase_C"/>
</dbReference>
<evidence type="ECO:0000256" key="3">
    <source>
        <dbReference type="ARBA" id="ARBA00022827"/>
    </source>
</evidence>
<name>A0A225ST25_9BURK</name>
<organism evidence="7 8">
    <name type="scientific">Herbaspirillum aquaticum</name>
    <dbReference type="NCBI Taxonomy" id="568783"/>
    <lineage>
        <taxon>Bacteria</taxon>
        <taxon>Pseudomonadati</taxon>
        <taxon>Pseudomonadota</taxon>
        <taxon>Betaproteobacteria</taxon>
        <taxon>Burkholderiales</taxon>
        <taxon>Oxalobacteraceae</taxon>
        <taxon>Herbaspirillum</taxon>
    </lineage>
</organism>
<feature type="domain" description="Glucose-methanol-choline oxidoreductase N-terminal" evidence="5">
    <location>
        <begin position="234"/>
        <end position="343"/>
    </location>
</feature>
<evidence type="ECO:0000256" key="2">
    <source>
        <dbReference type="ARBA" id="ARBA00022630"/>
    </source>
</evidence>
<dbReference type="PANTHER" id="PTHR46056">
    <property type="entry name" value="LONG-CHAIN-ALCOHOL OXIDASE"/>
    <property type="match status" value="1"/>
</dbReference>
<dbReference type="Proteomes" id="UP000214747">
    <property type="component" value="Unassembled WGS sequence"/>
</dbReference>
<dbReference type="SUPFAM" id="SSF51905">
    <property type="entry name" value="FAD/NAD(P)-binding domain"/>
    <property type="match status" value="1"/>
</dbReference>
<protein>
    <submittedName>
        <fullName evidence="7">GMC family oxidoreductase</fullName>
    </submittedName>
</protein>
<keyword evidence="8" id="KW-1185">Reference proteome</keyword>
<dbReference type="AlphaFoldDB" id="A0A225ST25"/>
<gene>
    <name evidence="7" type="ORF">CEJ45_13250</name>
</gene>
<comment type="similarity">
    <text evidence="1">Belongs to the GMC oxidoreductase family.</text>
</comment>
<evidence type="ECO:0000256" key="4">
    <source>
        <dbReference type="ARBA" id="ARBA00023002"/>
    </source>
</evidence>